<keyword evidence="7" id="KW-0547">Nucleotide-binding</keyword>
<keyword evidence="8" id="KW-0418">Kinase</keyword>
<evidence type="ECO:0000256" key="7">
    <source>
        <dbReference type="ARBA" id="ARBA00022741"/>
    </source>
</evidence>
<dbReference type="InterPro" id="IPR008207">
    <property type="entry name" value="Sig_transdc_His_kin_Hpt_dom"/>
</dbReference>
<dbReference type="InterPro" id="IPR003594">
    <property type="entry name" value="HATPase_dom"/>
</dbReference>
<dbReference type="CDD" id="cd17546">
    <property type="entry name" value="REC_hyHK_CKI1_RcsC-like"/>
    <property type="match status" value="1"/>
</dbReference>
<evidence type="ECO:0000256" key="13">
    <source>
        <dbReference type="PROSITE-ProRule" id="PRU00110"/>
    </source>
</evidence>
<evidence type="ECO:0000259" key="15">
    <source>
        <dbReference type="PROSITE" id="PS50109"/>
    </source>
</evidence>
<dbReference type="PANTHER" id="PTHR45339">
    <property type="entry name" value="HYBRID SIGNAL TRANSDUCTION HISTIDINE KINASE J"/>
    <property type="match status" value="1"/>
</dbReference>
<evidence type="ECO:0000313" key="19">
    <source>
        <dbReference type="Proteomes" id="UP001301388"/>
    </source>
</evidence>
<keyword evidence="9 18" id="KW-0067">ATP-binding</keyword>
<dbReference type="CDD" id="cd00082">
    <property type="entry name" value="HisKA"/>
    <property type="match status" value="1"/>
</dbReference>
<dbReference type="PROSITE" id="PS50894">
    <property type="entry name" value="HPT"/>
    <property type="match status" value="1"/>
</dbReference>
<dbReference type="InterPro" id="IPR003661">
    <property type="entry name" value="HisK_dim/P_dom"/>
</dbReference>
<name>A0ABU5TPK6_9CYAN</name>
<dbReference type="SMART" id="SM00448">
    <property type="entry name" value="REC"/>
    <property type="match status" value="1"/>
</dbReference>
<evidence type="ECO:0000256" key="14">
    <source>
        <dbReference type="PROSITE-ProRule" id="PRU00169"/>
    </source>
</evidence>
<dbReference type="InterPro" id="IPR004358">
    <property type="entry name" value="Sig_transdc_His_kin-like_C"/>
</dbReference>
<dbReference type="Gene3D" id="3.40.50.2300">
    <property type="match status" value="1"/>
</dbReference>
<evidence type="ECO:0000256" key="12">
    <source>
        <dbReference type="ARBA" id="ARBA00023136"/>
    </source>
</evidence>
<dbReference type="InterPro" id="IPR011006">
    <property type="entry name" value="CheY-like_superfamily"/>
</dbReference>
<keyword evidence="4" id="KW-1003">Cell membrane</keyword>
<dbReference type="Pfam" id="PF01627">
    <property type="entry name" value="Hpt"/>
    <property type="match status" value="1"/>
</dbReference>
<dbReference type="SMART" id="SM00388">
    <property type="entry name" value="HisKA"/>
    <property type="match status" value="1"/>
</dbReference>
<evidence type="ECO:0000256" key="8">
    <source>
        <dbReference type="ARBA" id="ARBA00022777"/>
    </source>
</evidence>
<dbReference type="Pfam" id="PF02518">
    <property type="entry name" value="HATPase_c"/>
    <property type="match status" value="1"/>
</dbReference>
<dbReference type="SUPFAM" id="SSF47226">
    <property type="entry name" value="Histidine-containing phosphotransfer domain, HPT domain"/>
    <property type="match status" value="1"/>
</dbReference>
<evidence type="ECO:0000259" key="17">
    <source>
        <dbReference type="PROSITE" id="PS50894"/>
    </source>
</evidence>
<dbReference type="InterPro" id="IPR005467">
    <property type="entry name" value="His_kinase_dom"/>
</dbReference>
<dbReference type="CDD" id="cd00088">
    <property type="entry name" value="HPT"/>
    <property type="match status" value="1"/>
</dbReference>
<feature type="modified residue" description="Phosphohistidine" evidence="13">
    <location>
        <position position="528"/>
    </location>
</feature>
<evidence type="ECO:0000256" key="10">
    <source>
        <dbReference type="ARBA" id="ARBA00022989"/>
    </source>
</evidence>
<feature type="modified residue" description="4-aspartylphosphate" evidence="14">
    <location>
        <position position="385"/>
    </location>
</feature>
<keyword evidence="11" id="KW-0902">Two-component regulatory system</keyword>
<dbReference type="InterPro" id="IPR001789">
    <property type="entry name" value="Sig_transdc_resp-reg_receiver"/>
</dbReference>
<dbReference type="SUPFAM" id="SSF52172">
    <property type="entry name" value="CheY-like"/>
    <property type="match status" value="1"/>
</dbReference>
<keyword evidence="10" id="KW-1133">Transmembrane helix</keyword>
<comment type="catalytic activity">
    <reaction evidence="1">
        <text>ATP + protein L-histidine = ADP + protein N-phospho-L-histidine.</text>
        <dbReference type="EC" id="2.7.13.3"/>
    </reaction>
</comment>
<keyword evidence="12" id="KW-0472">Membrane</keyword>
<dbReference type="SUPFAM" id="SSF55874">
    <property type="entry name" value="ATPase domain of HSP90 chaperone/DNA topoisomerase II/histidine kinase"/>
    <property type="match status" value="1"/>
</dbReference>
<dbReference type="CDD" id="cd16922">
    <property type="entry name" value="HATPase_EvgS-ArcB-TorS-like"/>
    <property type="match status" value="1"/>
</dbReference>
<keyword evidence="6" id="KW-0812">Transmembrane</keyword>
<accession>A0ABU5TPK6</accession>
<dbReference type="InterPro" id="IPR036641">
    <property type="entry name" value="HPT_dom_sf"/>
</dbReference>
<dbReference type="Gene3D" id="1.10.287.130">
    <property type="match status" value="1"/>
</dbReference>
<dbReference type="Pfam" id="PF00512">
    <property type="entry name" value="HisKA"/>
    <property type="match status" value="1"/>
</dbReference>
<dbReference type="Proteomes" id="UP001301388">
    <property type="component" value="Unassembled WGS sequence"/>
</dbReference>
<dbReference type="SMART" id="SM00387">
    <property type="entry name" value="HATPase_c"/>
    <property type="match status" value="1"/>
</dbReference>
<dbReference type="Gene3D" id="3.30.565.10">
    <property type="entry name" value="Histidine kinase-like ATPase, C-terminal domain"/>
    <property type="match status" value="1"/>
</dbReference>
<dbReference type="SUPFAM" id="SSF47384">
    <property type="entry name" value="Homodimeric domain of signal transducing histidine kinase"/>
    <property type="match status" value="1"/>
</dbReference>
<gene>
    <name evidence="18" type="ORF">VB774_20970</name>
</gene>
<dbReference type="EMBL" id="JAYGIE010000110">
    <property type="protein sequence ID" value="MEA5480109.1"/>
    <property type="molecule type" value="Genomic_DNA"/>
</dbReference>
<reference evidence="18 19" key="1">
    <citation type="submission" date="2023-12" db="EMBL/GenBank/DDBJ databases">
        <title>Baltic Sea Cyanobacteria.</title>
        <authorList>
            <person name="Delbaje E."/>
            <person name="Fewer D.P."/>
            <person name="Shishido T.K."/>
        </authorList>
    </citation>
    <scope>NUCLEOTIDE SEQUENCE [LARGE SCALE GENOMIC DNA]</scope>
    <source>
        <strain evidence="18 19">UHCC 0370</strain>
    </source>
</reference>
<evidence type="ECO:0000256" key="11">
    <source>
        <dbReference type="ARBA" id="ARBA00023012"/>
    </source>
</evidence>
<dbReference type="EC" id="2.7.13.3" evidence="3"/>
<dbReference type="PANTHER" id="PTHR45339:SF1">
    <property type="entry name" value="HYBRID SIGNAL TRANSDUCTION HISTIDINE KINASE J"/>
    <property type="match status" value="1"/>
</dbReference>
<proteinExistence type="predicted"/>
<evidence type="ECO:0000256" key="6">
    <source>
        <dbReference type="ARBA" id="ARBA00022692"/>
    </source>
</evidence>
<dbReference type="RefSeq" id="WP_323263197.1">
    <property type="nucleotide sequence ID" value="NZ_JAYGIE010000110.1"/>
</dbReference>
<feature type="domain" description="HPt" evidence="17">
    <location>
        <begin position="489"/>
        <end position="582"/>
    </location>
</feature>
<evidence type="ECO:0000256" key="4">
    <source>
        <dbReference type="ARBA" id="ARBA00022475"/>
    </source>
</evidence>
<dbReference type="InterPro" id="IPR036097">
    <property type="entry name" value="HisK_dim/P_sf"/>
</dbReference>
<protein>
    <recommendedName>
        <fullName evidence="3">histidine kinase</fullName>
        <ecNumber evidence="3">2.7.13.3</ecNumber>
    </recommendedName>
</protein>
<dbReference type="Pfam" id="PF00072">
    <property type="entry name" value="Response_reg"/>
    <property type="match status" value="1"/>
</dbReference>
<keyword evidence="8" id="KW-0808">Transferase</keyword>
<evidence type="ECO:0000256" key="3">
    <source>
        <dbReference type="ARBA" id="ARBA00012438"/>
    </source>
</evidence>
<comment type="subcellular location">
    <subcellularLocation>
        <location evidence="2">Cell membrane</location>
        <topology evidence="2">Multi-pass membrane protein</topology>
    </subcellularLocation>
</comment>
<evidence type="ECO:0000313" key="18">
    <source>
        <dbReference type="EMBL" id="MEA5480109.1"/>
    </source>
</evidence>
<dbReference type="GO" id="GO:0005524">
    <property type="term" value="F:ATP binding"/>
    <property type="evidence" value="ECO:0007669"/>
    <property type="project" value="UniProtKB-KW"/>
</dbReference>
<evidence type="ECO:0000259" key="16">
    <source>
        <dbReference type="PROSITE" id="PS50110"/>
    </source>
</evidence>
<evidence type="ECO:0000256" key="2">
    <source>
        <dbReference type="ARBA" id="ARBA00004651"/>
    </source>
</evidence>
<evidence type="ECO:0000256" key="9">
    <source>
        <dbReference type="ARBA" id="ARBA00022840"/>
    </source>
</evidence>
<organism evidence="18 19">
    <name type="scientific">Pseudanabaena galeata UHCC 0370</name>
    <dbReference type="NCBI Taxonomy" id="3110310"/>
    <lineage>
        <taxon>Bacteria</taxon>
        <taxon>Bacillati</taxon>
        <taxon>Cyanobacteriota</taxon>
        <taxon>Cyanophyceae</taxon>
        <taxon>Pseudanabaenales</taxon>
        <taxon>Pseudanabaenaceae</taxon>
        <taxon>Pseudanabaena</taxon>
    </lineage>
</organism>
<dbReference type="PRINTS" id="PR00344">
    <property type="entry name" value="BCTRLSENSOR"/>
</dbReference>
<dbReference type="InterPro" id="IPR036890">
    <property type="entry name" value="HATPase_C_sf"/>
</dbReference>
<comment type="caution">
    <text evidence="18">The sequence shown here is derived from an EMBL/GenBank/DDBJ whole genome shotgun (WGS) entry which is preliminary data.</text>
</comment>
<keyword evidence="5 14" id="KW-0597">Phosphoprotein</keyword>
<sequence>MEETYDEPDQVTHGEMVINAMTYEYFSSSVTSPTGRFWGFVWRFRDITDRKQYETNLQKSKEVAEAALRVKSDFLAMMSHEIRTPINGVLGMTELLATTSLDQEQNKFVQSIQTSGEILLTVINDILDFSKLESEKLLLENLPIDVYGIIGDTCELLSQQAESKGIGLDYQIDPQTPAYILGDPIRLRQILLNLANNAVKFTHQGAVRLSISVSPETSLQTENEVTLLFEVQDSGIGLSAEQLQKLFQPFTQASIATARQYGGTGLGLVICQKLVQMMGGRIWAESSLGSGSSFFFLLPVLVTDEPPQSMIPLERRSILRHAKPLRTNLATQLPLHILVAEDNLINQEMVLAMLSKMGYTPLIVNDGIEALEAIKSSTFNIVFLDVQMPRLNGLETATCIVEDWAKLSTNPSRPILIAMTASAMQGDREMCLAAGMDDYISKPVSFDTLQRIIERWGNLPKGIEIQQDTLHLNTDFDDHALQEIEKVSLNLPKRMINIFLYEECPVLLAKLRQAIFDQDASQIEYVAHTLKGSSIMLGAKAFSEICFGLEVAGRNHQLEGSDRLMTEIDQSFPLVVAYLEDYLAKNSS</sequence>
<feature type="domain" description="Response regulatory" evidence="16">
    <location>
        <begin position="336"/>
        <end position="457"/>
    </location>
</feature>
<dbReference type="PROSITE" id="PS50110">
    <property type="entry name" value="RESPONSE_REGULATORY"/>
    <property type="match status" value="1"/>
</dbReference>
<dbReference type="Gene3D" id="1.20.120.160">
    <property type="entry name" value="HPT domain"/>
    <property type="match status" value="1"/>
</dbReference>
<evidence type="ECO:0000256" key="1">
    <source>
        <dbReference type="ARBA" id="ARBA00000085"/>
    </source>
</evidence>
<keyword evidence="19" id="KW-1185">Reference proteome</keyword>
<feature type="domain" description="Histidine kinase" evidence="15">
    <location>
        <begin position="77"/>
        <end position="302"/>
    </location>
</feature>
<evidence type="ECO:0000256" key="5">
    <source>
        <dbReference type="ARBA" id="ARBA00022553"/>
    </source>
</evidence>
<dbReference type="PROSITE" id="PS50109">
    <property type="entry name" value="HIS_KIN"/>
    <property type="match status" value="1"/>
</dbReference>